<protein>
    <submittedName>
        <fullName evidence="1">Uncharacterized protein</fullName>
    </submittedName>
</protein>
<evidence type="ECO:0000313" key="1">
    <source>
        <dbReference type="EMBL" id="MCD7110325.1"/>
    </source>
</evidence>
<keyword evidence="2" id="KW-1185">Reference proteome</keyword>
<name>A0A9X1NSJ7_9HYPH</name>
<organism evidence="1 2">
    <name type="scientific">Rhizobium quercicola</name>
    <dbReference type="NCBI Taxonomy" id="2901226"/>
    <lineage>
        <taxon>Bacteria</taxon>
        <taxon>Pseudomonadati</taxon>
        <taxon>Pseudomonadota</taxon>
        <taxon>Alphaproteobacteria</taxon>
        <taxon>Hyphomicrobiales</taxon>
        <taxon>Rhizobiaceae</taxon>
        <taxon>Rhizobium/Agrobacterium group</taxon>
        <taxon>Rhizobium</taxon>
    </lineage>
</organism>
<gene>
    <name evidence="1" type="ORF">LRX75_14890</name>
</gene>
<dbReference type="InterPro" id="IPR040442">
    <property type="entry name" value="Pyrv_kinase-like_dom_sf"/>
</dbReference>
<dbReference type="AlphaFoldDB" id="A0A9X1NSJ7"/>
<reference evidence="1" key="1">
    <citation type="submission" date="2021-12" db="EMBL/GenBank/DDBJ databases">
        <authorList>
            <person name="Li Y."/>
        </authorList>
    </citation>
    <scope>NUCLEOTIDE SEQUENCE</scope>
    <source>
        <strain evidence="1">DKSPLA3</strain>
    </source>
</reference>
<sequence length="220" mass="22955">MSINASETGPIVRLAPGDTPPPAAFAVVIRPGDPVPTSRPQRLLLEISLDALERDDAVAVFEAVRPHGVLLQDCRGRADLQAAAVALGVIEAEGERAEGSFAIIAALGGSPVSFLGGERLSGASERLIALVLDEDALAAALGLPAEAARSISPAIIMARGAIVLQAADAGVPCFWSLPSRETNEDVLKRLRQAARENGFRNVLVQTSAQWIALRDVSGLD</sequence>
<dbReference type="EMBL" id="JAJOZR010000009">
    <property type="protein sequence ID" value="MCD7110325.1"/>
    <property type="molecule type" value="Genomic_DNA"/>
</dbReference>
<dbReference type="SUPFAM" id="SSF51621">
    <property type="entry name" value="Phosphoenolpyruvate/pyruvate domain"/>
    <property type="match status" value="1"/>
</dbReference>
<proteinExistence type="predicted"/>
<evidence type="ECO:0000313" key="2">
    <source>
        <dbReference type="Proteomes" id="UP001139089"/>
    </source>
</evidence>
<comment type="caution">
    <text evidence="1">The sequence shown here is derived from an EMBL/GenBank/DDBJ whole genome shotgun (WGS) entry which is preliminary data.</text>
</comment>
<dbReference type="Gene3D" id="3.20.20.60">
    <property type="entry name" value="Phosphoenolpyruvate-binding domains"/>
    <property type="match status" value="1"/>
</dbReference>
<dbReference type="GO" id="GO:0003824">
    <property type="term" value="F:catalytic activity"/>
    <property type="evidence" value="ECO:0007669"/>
    <property type="project" value="InterPro"/>
</dbReference>
<dbReference type="RefSeq" id="WP_231815556.1">
    <property type="nucleotide sequence ID" value="NZ_JAJOZR010000009.1"/>
</dbReference>
<accession>A0A9X1NSJ7</accession>
<dbReference type="InterPro" id="IPR015813">
    <property type="entry name" value="Pyrv/PenolPyrv_kinase-like_dom"/>
</dbReference>
<dbReference type="Proteomes" id="UP001139089">
    <property type="component" value="Unassembled WGS sequence"/>
</dbReference>